<dbReference type="GO" id="GO:0003677">
    <property type="term" value="F:DNA binding"/>
    <property type="evidence" value="ECO:0007669"/>
    <property type="project" value="InterPro"/>
</dbReference>
<dbReference type="EMBL" id="BMIH01000001">
    <property type="protein sequence ID" value="GGB20481.1"/>
    <property type="molecule type" value="Genomic_DNA"/>
</dbReference>
<dbReference type="AlphaFoldDB" id="A0A916WNX0"/>
<accession>A0A916WNX0</accession>
<dbReference type="SUPFAM" id="SSF89447">
    <property type="entry name" value="AbrB/MazE/MraZ-like"/>
    <property type="match status" value="1"/>
</dbReference>
<organism evidence="2 3">
    <name type="scientific">Sphingomonas metalli</name>
    <dbReference type="NCBI Taxonomy" id="1779358"/>
    <lineage>
        <taxon>Bacteria</taxon>
        <taxon>Pseudomonadati</taxon>
        <taxon>Pseudomonadota</taxon>
        <taxon>Alphaproteobacteria</taxon>
        <taxon>Sphingomonadales</taxon>
        <taxon>Sphingomonadaceae</taxon>
        <taxon>Sphingomonas</taxon>
    </lineage>
</organism>
<keyword evidence="3" id="KW-1185">Reference proteome</keyword>
<evidence type="ECO:0000313" key="2">
    <source>
        <dbReference type="EMBL" id="GGB20481.1"/>
    </source>
</evidence>
<sequence length="79" mass="8848">MFLTSVGMIVGKITSKSQTTVPLAVRRALRIELGDEIAWEIEGERAYVVKAPRPAAGFAPDFSQFTEWADELDTDYDRL</sequence>
<dbReference type="Proteomes" id="UP000623067">
    <property type="component" value="Unassembled WGS sequence"/>
</dbReference>
<comment type="caution">
    <text evidence="2">The sequence shown here is derived from an EMBL/GenBank/DDBJ whole genome shotgun (WGS) entry which is preliminary data.</text>
</comment>
<evidence type="ECO:0000259" key="1">
    <source>
        <dbReference type="SMART" id="SM00966"/>
    </source>
</evidence>
<dbReference type="InterPro" id="IPR007159">
    <property type="entry name" value="SpoVT-AbrB_dom"/>
</dbReference>
<name>A0A916WNX0_9SPHN</name>
<gene>
    <name evidence="2" type="ORF">GCM10011380_07580</name>
</gene>
<dbReference type="InterPro" id="IPR037914">
    <property type="entry name" value="SpoVT-AbrB_sf"/>
</dbReference>
<evidence type="ECO:0000313" key="3">
    <source>
        <dbReference type="Proteomes" id="UP000623067"/>
    </source>
</evidence>
<protein>
    <recommendedName>
        <fullName evidence="1">SpoVT-AbrB domain-containing protein</fullName>
    </recommendedName>
</protein>
<dbReference type="SMART" id="SM00966">
    <property type="entry name" value="SpoVT_AbrB"/>
    <property type="match status" value="1"/>
</dbReference>
<proteinExistence type="predicted"/>
<dbReference type="Gene3D" id="2.10.260.10">
    <property type="match status" value="1"/>
</dbReference>
<feature type="domain" description="SpoVT-AbrB" evidence="1">
    <location>
        <begin position="11"/>
        <end position="56"/>
    </location>
</feature>
<reference evidence="2" key="2">
    <citation type="submission" date="2020-09" db="EMBL/GenBank/DDBJ databases">
        <authorList>
            <person name="Sun Q."/>
            <person name="Zhou Y."/>
        </authorList>
    </citation>
    <scope>NUCLEOTIDE SEQUENCE</scope>
    <source>
        <strain evidence="2">CGMCC 1.15330</strain>
    </source>
</reference>
<reference evidence="2" key="1">
    <citation type="journal article" date="2014" name="Int. J. Syst. Evol. Microbiol.">
        <title>Complete genome sequence of Corynebacterium casei LMG S-19264T (=DSM 44701T), isolated from a smear-ripened cheese.</title>
        <authorList>
            <consortium name="US DOE Joint Genome Institute (JGI-PGF)"/>
            <person name="Walter F."/>
            <person name="Albersmeier A."/>
            <person name="Kalinowski J."/>
            <person name="Ruckert C."/>
        </authorList>
    </citation>
    <scope>NUCLEOTIDE SEQUENCE</scope>
    <source>
        <strain evidence="2">CGMCC 1.15330</strain>
    </source>
</reference>